<gene>
    <name evidence="1" type="ORF">HII31_10763</name>
</gene>
<proteinExistence type="predicted"/>
<dbReference type="OrthoDB" id="3635424at2759"/>
<evidence type="ECO:0000313" key="2">
    <source>
        <dbReference type="Proteomes" id="UP000660729"/>
    </source>
</evidence>
<protein>
    <submittedName>
        <fullName evidence="1">Uncharacterized protein</fullName>
    </submittedName>
</protein>
<dbReference type="Proteomes" id="UP000660729">
    <property type="component" value="Unassembled WGS sequence"/>
</dbReference>
<organism evidence="1 2">
    <name type="scientific">Pseudocercospora fuligena</name>
    <dbReference type="NCBI Taxonomy" id="685502"/>
    <lineage>
        <taxon>Eukaryota</taxon>
        <taxon>Fungi</taxon>
        <taxon>Dikarya</taxon>
        <taxon>Ascomycota</taxon>
        <taxon>Pezizomycotina</taxon>
        <taxon>Dothideomycetes</taxon>
        <taxon>Dothideomycetidae</taxon>
        <taxon>Mycosphaerellales</taxon>
        <taxon>Mycosphaerellaceae</taxon>
        <taxon>Pseudocercospora</taxon>
    </lineage>
</organism>
<sequence length="220" mass="25549">MSEAGVTLRIPTCFLDLPGELRNEIYSYFIAHGYVDIAKISSISELASLHEHALTKVHPQISLEWKRLSIQSAIFLIHHGSAGIFQGAGPHKVLTNHDGGSAWVRWFGHLKEDEALWLRRMVFYMPALVLKVSINDEGTVNDFHLRLTKKKFEEVHWSGVVPKYRIINEREANRKLAREFDDVWKRKDDAKSWSRKQLIQAVFWTVIEMQIWVDPGYVER</sequence>
<evidence type="ECO:0000313" key="1">
    <source>
        <dbReference type="EMBL" id="KAF7187863.1"/>
    </source>
</evidence>
<comment type="caution">
    <text evidence="1">The sequence shown here is derived from an EMBL/GenBank/DDBJ whole genome shotgun (WGS) entry which is preliminary data.</text>
</comment>
<dbReference type="EMBL" id="JABCIY010000219">
    <property type="protein sequence ID" value="KAF7187863.1"/>
    <property type="molecule type" value="Genomic_DNA"/>
</dbReference>
<accession>A0A8H6RB57</accession>
<keyword evidence="2" id="KW-1185">Reference proteome</keyword>
<dbReference type="AlphaFoldDB" id="A0A8H6RB57"/>
<reference evidence="1" key="1">
    <citation type="submission" date="2020-04" db="EMBL/GenBank/DDBJ databases">
        <title>Draft genome resource of the tomato pathogen Pseudocercospora fuligena.</title>
        <authorList>
            <person name="Zaccaron A."/>
        </authorList>
    </citation>
    <scope>NUCLEOTIDE SEQUENCE</scope>
    <source>
        <strain evidence="1">PF001</strain>
    </source>
</reference>
<name>A0A8H6RB57_9PEZI</name>